<evidence type="ECO:0000259" key="2">
    <source>
        <dbReference type="Pfam" id="PF10728"/>
    </source>
</evidence>
<evidence type="ECO:0000313" key="4">
    <source>
        <dbReference type="Proteomes" id="UP000184474"/>
    </source>
</evidence>
<feature type="domain" description="Pyrroline-5-carboxylate reductase catalytic N-terminal" evidence="1">
    <location>
        <begin position="2"/>
        <end position="85"/>
    </location>
</feature>
<name>A0A1M6MZR6_REIAG</name>
<dbReference type="InterPro" id="IPR008927">
    <property type="entry name" value="6-PGluconate_DH-like_C_sf"/>
</dbReference>
<dbReference type="InterPro" id="IPR037108">
    <property type="entry name" value="TM1727-like_C_sf"/>
</dbReference>
<reference evidence="4" key="1">
    <citation type="submission" date="2016-11" db="EMBL/GenBank/DDBJ databases">
        <authorList>
            <person name="Varghese N."/>
            <person name="Submissions S."/>
        </authorList>
    </citation>
    <scope>NUCLEOTIDE SEQUENCE [LARGE SCALE GENOMIC DNA]</scope>
    <source>
        <strain evidence="4">DSM 26134</strain>
    </source>
</reference>
<dbReference type="PANTHER" id="PTHR40459:SF1">
    <property type="entry name" value="CONSERVED HYPOTHETICAL ALANINE AND LEUCINE RICH PROTEIN"/>
    <property type="match status" value="1"/>
</dbReference>
<dbReference type="InterPro" id="IPR028939">
    <property type="entry name" value="P5C_Rdtase_cat_N"/>
</dbReference>
<dbReference type="InterPro" id="IPR018931">
    <property type="entry name" value="DUF2520"/>
</dbReference>
<protein>
    <submittedName>
        <fullName evidence="3">Predicted oxidoreductase, contains short-chain dehydrogenase (SDR) and DUF2520 domains</fullName>
    </submittedName>
</protein>
<proteinExistence type="predicted"/>
<keyword evidence="4" id="KW-1185">Reference proteome</keyword>
<evidence type="ECO:0000259" key="1">
    <source>
        <dbReference type="Pfam" id="PF03807"/>
    </source>
</evidence>
<dbReference type="Gene3D" id="3.40.50.720">
    <property type="entry name" value="NAD(P)-binding Rossmann-like Domain"/>
    <property type="match status" value="1"/>
</dbReference>
<dbReference type="Pfam" id="PF10728">
    <property type="entry name" value="DUF2520"/>
    <property type="match status" value="1"/>
</dbReference>
<gene>
    <name evidence="3" type="ORF">SAMN04488028_10229</name>
</gene>
<dbReference type="InterPro" id="IPR036291">
    <property type="entry name" value="NAD(P)-bd_dom_sf"/>
</dbReference>
<sequence length="255" mass="27517">MKIVLIGTGRVAQHLSSRLHQLGLLHCIYGRALAKAQAIATSHRGVTATDNLDFSQSSATIYLIAVSDSAIAPVAQQLKLPPNAIVAHCSGTTDLDALANHNFTGIFYPLQTFTESSTIDWPSLPILIEGSTAETTRALLSLGTKISSQAKAVDANGRKRLHVAAVFASNFTNRMLYAAQTILHASDLDLKILEPLVQSSIQNAFEQGTQNSLTGPAQREDHTTLAHHRALLSQNPKLLQIYELVTAYILDTKNS</sequence>
<dbReference type="SUPFAM" id="SSF51735">
    <property type="entry name" value="NAD(P)-binding Rossmann-fold domains"/>
    <property type="match status" value="1"/>
</dbReference>
<dbReference type="Proteomes" id="UP000184474">
    <property type="component" value="Unassembled WGS sequence"/>
</dbReference>
<dbReference type="EMBL" id="FRAA01000002">
    <property type="protein sequence ID" value="SHJ88908.1"/>
    <property type="molecule type" value="Genomic_DNA"/>
</dbReference>
<evidence type="ECO:0000313" key="3">
    <source>
        <dbReference type="EMBL" id="SHJ88908.1"/>
    </source>
</evidence>
<dbReference type="RefSeq" id="WP_073120707.1">
    <property type="nucleotide sequence ID" value="NZ_FRAA01000002.1"/>
</dbReference>
<dbReference type="AlphaFoldDB" id="A0A1M6MZR6"/>
<dbReference type="PANTHER" id="PTHR40459">
    <property type="entry name" value="CONSERVED HYPOTHETICAL ALANINE AND LEUCINE RICH PROTEIN"/>
    <property type="match status" value="1"/>
</dbReference>
<dbReference type="Pfam" id="PF03807">
    <property type="entry name" value="F420_oxidored"/>
    <property type="match status" value="1"/>
</dbReference>
<dbReference type="STRING" id="156994.SAMN04488028_10229"/>
<dbReference type="Gene3D" id="1.10.1040.20">
    <property type="entry name" value="ProC-like, C-terminal domain"/>
    <property type="match status" value="1"/>
</dbReference>
<organism evidence="3 4">
    <name type="scientific">Reichenbachiella agariperforans</name>
    <dbReference type="NCBI Taxonomy" id="156994"/>
    <lineage>
        <taxon>Bacteria</taxon>
        <taxon>Pseudomonadati</taxon>
        <taxon>Bacteroidota</taxon>
        <taxon>Cytophagia</taxon>
        <taxon>Cytophagales</taxon>
        <taxon>Reichenbachiellaceae</taxon>
        <taxon>Reichenbachiella</taxon>
    </lineage>
</organism>
<dbReference type="SUPFAM" id="SSF48179">
    <property type="entry name" value="6-phosphogluconate dehydrogenase C-terminal domain-like"/>
    <property type="match status" value="1"/>
</dbReference>
<accession>A0A1M6MZR6</accession>
<feature type="domain" description="DUF2520" evidence="2">
    <location>
        <begin position="125"/>
        <end position="248"/>
    </location>
</feature>